<protein>
    <recommendedName>
        <fullName evidence="2">MukB N-terminal domain-containing protein</fullName>
    </recommendedName>
</protein>
<dbReference type="SUPFAM" id="SSF52540">
    <property type="entry name" value="P-loop containing nucleoside triphosphate hydrolases"/>
    <property type="match status" value="1"/>
</dbReference>
<dbReference type="EMBL" id="AWSV01000108">
    <property type="protein sequence ID" value="ERI85150.1"/>
    <property type="molecule type" value="Genomic_DNA"/>
</dbReference>
<dbReference type="PANTHER" id="PTHR32114:SF2">
    <property type="entry name" value="ABC TRANSPORTER ABCH.3"/>
    <property type="match status" value="1"/>
</dbReference>
<dbReference type="AlphaFoldDB" id="U2CKT2"/>
<dbReference type="GO" id="GO:0016887">
    <property type="term" value="F:ATP hydrolysis activity"/>
    <property type="evidence" value="ECO:0007669"/>
    <property type="project" value="InterPro"/>
</dbReference>
<gene>
    <name evidence="3" type="ORF">HMPREF1981_02037</name>
</gene>
<reference evidence="3 4" key="1">
    <citation type="submission" date="2013-08" db="EMBL/GenBank/DDBJ databases">
        <authorList>
            <person name="Weinstock G."/>
            <person name="Sodergren E."/>
            <person name="Wylie T."/>
            <person name="Fulton L."/>
            <person name="Fulton R."/>
            <person name="Fronick C."/>
            <person name="O'Laughlin M."/>
            <person name="Godfrey J."/>
            <person name="Miner T."/>
            <person name="Herter B."/>
            <person name="Appelbaum E."/>
            <person name="Cordes M."/>
            <person name="Lek S."/>
            <person name="Wollam A."/>
            <person name="Pepin K.H."/>
            <person name="Palsikar V.B."/>
            <person name="Mitreva M."/>
            <person name="Wilson R.K."/>
        </authorList>
    </citation>
    <scope>NUCLEOTIDE SEQUENCE [LARGE SCALE GENOMIC DNA]</scope>
    <source>
        <strain evidence="3 4">F0041</strain>
    </source>
</reference>
<dbReference type="PATRIC" id="fig|1321819.3.peg.1877"/>
<dbReference type="HOGENOM" id="CLU_026083_2_0_10"/>
<accession>U2CKT2</accession>
<dbReference type="InterPro" id="IPR007406">
    <property type="entry name" value="MukB_N_dom"/>
</dbReference>
<evidence type="ECO:0000313" key="3">
    <source>
        <dbReference type="EMBL" id="ERI85150.1"/>
    </source>
</evidence>
<name>U2CKT2_9BACE</name>
<proteinExistence type="predicted"/>
<dbReference type="RefSeq" id="WP_021645535.1">
    <property type="nucleotide sequence ID" value="NZ_KE993110.1"/>
</dbReference>
<comment type="caution">
    <text evidence="3">The sequence shown here is derived from an EMBL/GenBank/DDBJ whole genome shotgun (WGS) entry which is preliminary data.</text>
</comment>
<organism evidence="3 4">
    <name type="scientific">Bacteroides pyogenes F0041</name>
    <dbReference type="NCBI Taxonomy" id="1321819"/>
    <lineage>
        <taxon>Bacteria</taxon>
        <taxon>Pseudomonadati</taxon>
        <taxon>Bacteroidota</taxon>
        <taxon>Bacteroidia</taxon>
        <taxon>Bacteroidales</taxon>
        <taxon>Bacteroidaceae</taxon>
        <taxon>Bacteroides</taxon>
    </lineage>
</organism>
<dbReference type="PANTHER" id="PTHR32114">
    <property type="entry name" value="ABC TRANSPORTER ABCH.3"/>
    <property type="match status" value="1"/>
</dbReference>
<feature type="coiled-coil region" evidence="1">
    <location>
        <begin position="422"/>
        <end position="539"/>
    </location>
</feature>
<dbReference type="Proteomes" id="UP000016496">
    <property type="component" value="Unassembled WGS sequence"/>
</dbReference>
<evidence type="ECO:0000256" key="1">
    <source>
        <dbReference type="SAM" id="Coils"/>
    </source>
</evidence>
<dbReference type="Pfam" id="PF04310">
    <property type="entry name" value="MukB"/>
    <property type="match status" value="1"/>
</dbReference>
<feature type="coiled-coil region" evidence="1">
    <location>
        <begin position="233"/>
        <end position="260"/>
    </location>
</feature>
<evidence type="ECO:0000259" key="2">
    <source>
        <dbReference type="Pfam" id="PF04310"/>
    </source>
</evidence>
<sequence length="656" mass="75318">MKKVIIKSLTLTNWRGERSRTTQFDPISTTISGGNGLGKSRHFDAFMWLLFGKDKEDRKDFNIKTVVDGQPLMKTECEVIGVLNVDGEDITLRRAFVEDWVKPRGQVEQVFRGNKTECYWNETPVNVTEYQKRVNTIIDDSVFKMVTNPLFFASMPWKNQREQLFQLAGTVTDQEIANLKPEFSVLLDKISGKSFSDFKSELAARKKRLKADLAEIQPRIDQTQRLMPEMTDFATLEEEVARIEAEIEKVDKAMNDATERVRQQYEAVQERQSKINALKSQRQQVLFDAQSKAKEEAFNANSNRRELQERINVVKREIHGYVQDENSANTQLEKLHKQIQDLTSKSDTLRSEWYKENEVQFNGETTCRCCGQELPESMKEEAREHFNKHKQGILEEITSKGKAYKAEIECVNKSISEVEQDKNNAISGAKVKEEELHALEEQLATLSEVKQVEIIPDNIKEYSDLTKQIADLEATLEAGTEKVDTSEYQERKKELSRNRDEVKAKLADRERIEQFKKQIADLEAKGKDLAQQIADAEREEYTVQQFTKAKIDECEKRINGLFTMVTFRLFEYTIEDANKENPVETCIPLVNGVPFTVANTAGQVNAGLDIINALCNFYGITAPIFIDNRESVNQIIYTQSQVINLVVTNDKQLVIK</sequence>
<feature type="domain" description="MukB N-terminal" evidence="2">
    <location>
        <begin position="6"/>
        <end position="50"/>
    </location>
</feature>
<feature type="coiled-coil region" evidence="1">
    <location>
        <begin position="290"/>
        <end position="352"/>
    </location>
</feature>
<dbReference type="OrthoDB" id="1698838at2"/>
<keyword evidence="1" id="KW-0175">Coiled coil</keyword>
<dbReference type="InterPro" id="IPR027417">
    <property type="entry name" value="P-loop_NTPase"/>
</dbReference>
<evidence type="ECO:0000313" key="4">
    <source>
        <dbReference type="Proteomes" id="UP000016496"/>
    </source>
</evidence>
<dbReference type="GO" id="GO:0006302">
    <property type="term" value="P:double-strand break repair"/>
    <property type="evidence" value="ECO:0007669"/>
    <property type="project" value="InterPro"/>
</dbReference>
<dbReference type="Gene3D" id="3.40.50.300">
    <property type="entry name" value="P-loop containing nucleotide triphosphate hydrolases"/>
    <property type="match status" value="1"/>
</dbReference>